<dbReference type="AlphaFoldDB" id="A0A067QK66"/>
<name>A0A067QK66_ZOONE</name>
<dbReference type="EMBL" id="KK853244">
    <property type="protein sequence ID" value="KDR09439.1"/>
    <property type="molecule type" value="Genomic_DNA"/>
</dbReference>
<sequence length="106" mass="12095">MLKFENGRTDFHENFLMGRFAQISGAEVSGESLYLLPGESPVINTQSVAEPRGGIFCDDVNKQPDTTPMPKCIVPRQLSRHHRHSKRPNIKFCRSGQDCYIMRKFP</sequence>
<proteinExistence type="predicted"/>
<keyword evidence="2" id="KW-1185">Reference proteome</keyword>
<protein>
    <submittedName>
        <fullName evidence="1">Uncharacterized protein</fullName>
    </submittedName>
</protein>
<evidence type="ECO:0000313" key="1">
    <source>
        <dbReference type="EMBL" id="KDR09439.1"/>
    </source>
</evidence>
<accession>A0A067QK66</accession>
<gene>
    <name evidence="1" type="ORF">L798_00660</name>
</gene>
<reference evidence="1 2" key="1">
    <citation type="journal article" date="2014" name="Nat. Commun.">
        <title>Molecular traces of alternative social organization in a termite genome.</title>
        <authorList>
            <person name="Terrapon N."/>
            <person name="Li C."/>
            <person name="Robertson H.M."/>
            <person name="Ji L."/>
            <person name="Meng X."/>
            <person name="Booth W."/>
            <person name="Chen Z."/>
            <person name="Childers C.P."/>
            <person name="Glastad K.M."/>
            <person name="Gokhale K."/>
            <person name="Gowin J."/>
            <person name="Gronenberg W."/>
            <person name="Hermansen R.A."/>
            <person name="Hu H."/>
            <person name="Hunt B.G."/>
            <person name="Huylmans A.K."/>
            <person name="Khalil S.M."/>
            <person name="Mitchell R.D."/>
            <person name="Munoz-Torres M.C."/>
            <person name="Mustard J.A."/>
            <person name="Pan H."/>
            <person name="Reese J.T."/>
            <person name="Scharf M.E."/>
            <person name="Sun F."/>
            <person name="Vogel H."/>
            <person name="Xiao J."/>
            <person name="Yang W."/>
            <person name="Yang Z."/>
            <person name="Yang Z."/>
            <person name="Zhou J."/>
            <person name="Zhu J."/>
            <person name="Brent C.S."/>
            <person name="Elsik C.G."/>
            <person name="Goodisman M.A."/>
            <person name="Liberles D.A."/>
            <person name="Roe R.M."/>
            <person name="Vargo E.L."/>
            <person name="Vilcinskas A."/>
            <person name="Wang J."/>
            <person name="Bornberg-Bauer E."/>
            <person name="Korb J."/>
            <person name="Zhang G."/>
            <person name="Liebig J."/>
        </authorList>
    </citation>
    <scope>NUCLEOTIDE SEQUENCE [LARGE SCALE GENOMIC DNA]</scope>
    <source>
        <tissue evidence="1">Whole organism</tissue>
    </source>
</reference>
<evidence type="ECO:0000313" key="2">
    <source>
        <dbReference type="Proteomes" id="UP000027135"/>
    </source>
</evidence>
<dbReference type="Proteomes" id="UP000027135">
    <property type="component" value="Unassembled WGS sequence"/>
</dbReference>
<dbReference type="InParanoid" id="A0A067QK66"/>
<organism evidence="1 2">
    <name type="scientific">Zootermopsis nevadensis</name>
    <name type="common">Dampwood termite</name>
    <dbReference type="NCBI Taxonomy" id="136037"/>
    <lineage>
        <taxon>Eukaryota</taxon>
        <taxon>Metazoa</taxon>
        <taxon>Ecdysozoa</taxon>
        <taxon>Arthropoda</taxon>
        <taxon>Hexapoda</taxon>
        <taxon>Insecta</taxon>
        <taxon>Pterygota</taxon>
        <taxon>Neoptera</taxon>
        <taxon>Polyneoptera</taxon>
        <taxon>Dictyoptera</taxon>
        <taxon>Blattodea</taxon>
        <taxon>Blattoidea</taxon>
        <taxon>Termitoidae</taxon>
        <taxon>Termopsidae</taxon>
        <taxon>Zootermopsis</taxon>
    </lineage>
</organism>